<accession>W7UAZ9</accession>
<dbReference type="CDD" id="cd02585">
    <property type="entry name" value="HAD_PMM"/>
    <property type="match status" value="1"/>
</dbReference>
<evidence type="ECO:0000256" key="2">
    <source>
        <dbReference type="ARBA" id="ARBA00004699"/>
    </source>
</evidence>
<evidence type="ECO:0000256" key="7">
    <source>
        <dbReference type="ARBA" id="ARBA00022723"/>
    </source>
</evidence>
<comment type="subcellular location">
    <subcellularLocation>
        <location evidence="1 13">Cytoplasm</location>
    </subcellularLocation>
</comment>
<dbReference type="GO" id="GO:0006487">
    <property type="term" value="P:protein N-linked glycosylation"/>
    <property type="evidence" value="ECO:0007669"/>
    <property type="project" value="TreeGrafter"/>
</dbReference>
<dbReference type="PANTHER" id="PTHR10466:SF0">
    <property type="entry name" value="PHOSPHOMANNOMUTASE"/>
    <property type="match status" value="1"/>
</dbReference>
<feature type="binding site" evidence="12">
    <location>
        <position position="286"/>
    </location>
    <ligand>
        <name>Mg(2+)</name>
        <dbReference type="ChEBI" id="CHEBI:18420"/>
        <label>1</label>
    </ligand>
</feature>
<comment type="catalytic activity">
    <reaction evidence="13">
        <text>alpha-D-mannose 1-phosphate = D-mannose 6-phosphate</text>
        <dbReference type="Rhea" id="RHEA:11140"/>
        <dbReference type="ChEBI" id="CHEBI:58409"/>
        <dbReference type="ChEBI" id="CHEBI:58735"/>
        <dbReference type="EC" id="5.4.2.8"/>
    </reaction>
</comment>
<evidence type="ECO:0000256" key="9">
    <source>
        <dbReference type="ARBA" id="ARBA00023235"/>
    </source>
</evidence>
<evidence type="ECO:0000256" key="5">
    <source>
        <dbReference type="ARBA" id="ARBA00012730"/>
    </source>
</evidence>
<organism evidence="14 15">
    <name type="scientific">Nannochloropsis gaditana</name>
    <dbReference type="NCBI Taxonomy" id="72520"/>
    <lineage>
        <taxon>Eukaryota</taxon>
        <taxon>Sar</taxon>
        <taxon>Stramenopiles</taxon>
        <taxon>Ochrophyta</taxon>
        <taxon>Eustigmatophyceae</taxon>
        <taxon>Eustigmatales</taxon>
        <taxon>Monodopsidaceae</taxon>
        <taxon>Nannochloropsis</taxon>
    </lineage>
</organism>
<evidence type="ECO:0000256" key="6">
    <source>
        <dbReference type="ARBA" id="ARBA00022490"/>
    </source>
</evidence>
<dbReference type="GO" id="GO:0006013">
    <property type="term" value="P:mannose metabolic process"/>
    <property type="evidence" value="ECO:0007669"/>
    <property type="project" value="TreeGrafter"/>
</dbReference>
<feature type="binding site" evidence="11">
    <location>
        <position position="246"/>
    </location>
    <ligand>
        <name>alpha-D-mannose 1-phosphate</name>
        <dbReference type="ChEBI" id="CHEBI:58409"/>
    </ligand>
</feature>
<evidence type="ECO:0000256" key="13">
    <source>
        <dbReference type="RuleBase" id="RU361118"/>
    </source>
</evidence>
<comment type="subunit">
    <text evidence="4 13">Homodimer.</text>
</comment>
<comment type="cofactor">
    <cofactor evidence="12">
        <name>Mg(2+)</name>
        <dbReference type="ChEBI" id="CHEBI:18420"/>
    </cofactor>
</comment>
<gene>
    <name evidence="14" type="ORF">Naga_100096g21</name>
</gene>
<dbReference type="NCBIfam" id="TIGR01484">
    <property type="entry name" value="HAD-SF-IIB"/>
    <property type="match status" value="1"/>
</dbReference>
<dbReference type="InterPro" id="IPR023214">
    <property type="entry name" value="HAD_sf"/>
</dbReference>
<dbReference type="OrthoDB" id="10264771at2759"/>
<evidence type="ECO:0000256" key="12">
    <source>
        <dbReference type="PIRSR" id="PIRSR605002-3"/>
    </source>
</evidence>
<evidence type="ECO:0000256" key="3">
    <source>
        <dbReference type="ARBA" id="ARBA00009736"/>
    </source>
</evidence>
<evidence type="ECO:0000313" key="14">
    <source>
        <dbReference type="EMBL" id="EWM30159.1"/>
    </source>
</evidence>
<evidence type="ECO:0000256" key="1">
    <source>
        <dbReference type="ARBA" id="ARBA00004496"/>
    </source>
</evidence>
<dbReference type="Proteomes" id="UP000019335">
    <property type="component" value="Chromosome 1"/>
</dbReference>
<dbReference type="Gene3D" id="3.30.1240.20">
    <property type="match status" value="1"/>
</dbReference>
<feature type="binding site" evidence="12">
    <location>
        <position position="79"/>
    </location>
    <ligand>
        <name>Mg(2+)</name>
        <dbReference type="ChEBI" id="CHEBI:18420"/>
        <label>1</label>
    </ligand>
</feature>
<dbReference type="InterPro" id="IPR005002">
    <property type="entry name" value="PMM"/>
</dbReference>
<comment type="caution">
    <text evidence="14">The sequence shown here is derived from an EMBL/GenBank/DDBJ whole genome shotgun (WGS) entry which is preliminary data.</text>
</comment>
<evidence type="ECO:0000256" key="10">
    <source>
        <dbReference type="PIRSR" id="PIRSR605002-1"/>
    </source>
</evidence>
<dbReference type="InterPro" id="IPR006379">
    <property type="entry name" value="HAD-SF_hydro_IIB"/>
</dbReference>
<feature type="binding site" evidence="11">
    <location>
        <position position="206"/>
    </location>
    <ligand>
        <name>alpha-D-mannose 1-phosphate</name>
        <dbReference type="ChEBI" id="CHEBI:58409"/>
    </ligand>
</feature>
<reference evidence="14 15" key="1">
    <citation type="journal article" date="2014" name="Mol. Plant">
        <title>Chromosome Scale Genome Assembly and Transcriptome Profiling of Nannochloropsis gaditana in Nitrogen Depletion.</title>
        <authorList>
            <person name="Corteggiani Carpinelli E."/>
            <person name="Telatin A."/>
            <person name="Vitulo N."/>
            <person name="Forcato C."/>
            <person name="D'Angelo M."/>
            <person name="Schiavon R."/>
            <person name="Vezzi A."/>
            <person name="Giacometti G.M."/>
            <person name="Morosinotto T."/>
            <person name="Valle G."/>
        </authorList>
    </citation>
    <scope>NUCLEOTIDE SEQUENCE [LARGE SCALE GENOMIC DNA]</scope>
    <source>
        <strain evidence="14 15">B-31</strain>
    </source>
</reference>
<feature type="active site" description="Nucleophile" evidence="10">
    <location>
        <position position="77"/>
    </location>
</feature>
<keyword evidence="7 12" id="KW-0479">Metal-binding</keyword>
<dbReference type="SFLD" id="SFLDG01143">
    <property type="entry name" value="C2.B.3:_Phosphomannomutase_Lik"/>
    <property type="match status" value="1"/>
</dbReference>
<evidence type="ECO:0000256" key="8">
    <source>
        <dbReference type="ARBA" id="ARBA00022842"/>
    </source>
</evidence>
<name>W7UAZ9_9STRA</name>
<dbReference type="SFLD" id="SFLDF00445">
    <property type="entry name" value="alpha-phosphomannomutase"/>
    <property type="match status" value="1"/>
</dbReference>
<feature type="binding site" evidence="11">
    <location>
        <position position="188"/>
    </location>
    <ligand>
        <name>alpha-D-mannose 1-phosphate</name>
        <dbReference type="ChEBI" id="CHEBI:58409"/>
    </ligand>
</feature>
<keyword evidence="15" id="KW-1185">Reference proteome</keyword>
<comment type="similarity">
    <text evidence="3 13">Belongs to the eukaryotic PMM family.</text>
</comment>
<dbReference type="SUPFAM" id="SSF56784">
    <property type="entry name" value="HAD-like"/>
    <property type="match status" value="1"/>
</dbReference>
<dbReference type="EMBL" id="AZIL01000040">
    <property type="protein sequence ID" value="EWM30159.1"/>
    <property type="molecule type" value="Genomic_DNA"/>
</dbReference>
<dbReference type="GO" id="GO:0009298">
    <property type="term" value="P:GDP-mannose biosynthetic process"/>
    <property type="evidence" value="ECO:0007669"/>
    <property type="project" value="UniProtKB-UniPathway"/>
</dbReference>
<dbReference type="InterPro" id="IPR043169">
    <property type="entry name" value="PMM_cap"/>
</dbReference>
<proteinExistence type="inferred from homology"/>
<feature type="binding site" evidence="11">
    <location>
        <position position="199"/>
    </location>
    <ligand>
        <name>alpha-D-mannose 1-phosphate</name>
        <dbReference type="ChEBI" id="CHEBI:58409"/>
    </ligand>
</feature>
<feature type="binding site" evidence="12">
    <location>
        <position position="274"/>
    </location>
    <ligand>
        <name>Mg(2+)</name>
        <dbReference type="ChEBI" id="CHEBI:18420"/>
        <label>1</label>
    </ligand>
</feature>
<dbReference type="SFLD" id="SFLDG01140">
    <property type="entry name" value="C2.B:_Phosphomannomutase_and_P"/>
    <property type="match status" value="1"/>
</dbReference>
<dbReference type="Pfam" id="PF03332">
    <property type="entry name" value="PMM"/>
    <property type="match status" value="1"/>
</dbReference>
<feature type="binding site" evidence="12">
    <location>
        <position position="77"/>
    </location>
    <ligand>
        <name>Mg(2+)</name>
        <dbReference type="ChEBI" id="CHEBI:18420"/>
        <label>1</label>
    </ligand>
</feature>
<evidence type="ECO:0000256" key="11">
    <source>
        <dbReference type="PIRSR" id="PIRSR605002-2"/>
    </source>
</evidence>
<dbReference type="SFLD" id="SFLDS00003">
    <property type="entry name" value="Haloacid_Dehalogenase"/>
    <property type="match status" value="1"/>
</dbReference>
<evidence type="ECO:0000256" key="4">
    <source>
        <dbReference type="ARBA" id="ARBA00011738"/>
    </source>
</evidence>
<evidence type="ECO:0000313" key="15">
    <source>
        <dbReference type="Proteomes" id="UP000019335"/>
    </source>
</evidence>
<dbReference type="UniPathway" id="UPA00126">
    <property type="reaction ID" value="UER00424"/>
</dbReference>
<feature type="active site" description="Proton donor/acceptor" evidence="10">
    <location>
        <position position="79"/>
    </location>
</feature>
<dbReference type="Gene3D" id="3.40.50.1000">
    <property type="entry name" value="HAD superfamily/HAD-like"/>
    <property type="match status" value="1"/>
</dbReference>
<dbReference type="GO" id="GO:0046872">
    <property type="term" value="F:metal ion binding"/>
    <property type="evidence" value="ECO:0007669"/>
    <property type="project" value="UniProtKB-KW"/>
</dbReference>
<keyword evidence="9 13" id="KW-0413">Isomerase</keyword>
<feature type="binding site" evidence="11">
    <location>
        <position position="244"/>
    </location>
    <ligand>
        <name>alpha-D-mannose 1-phosphate</name>
        <dbReference type="ChEBI" id="CHEBI:58409"/>
    </ligand>
</feature>
<comment type="function">
    <text evidence="13">Involved in the synthesis of the GDP-mannose and dolichol-phosphate-mannose required for a number of critical mannosyl transfer reactions.</text>
</comment>
<dbReference type="FunFam" id="3.30.1240.20:FF:000001">
    <property type="entry name" value="Phosphomannomutase"/>
    <property type="match status" value="1"/>
</dbReference>
<dbReference type="GO" id="GO:0005829">
    <property type="term" value="C:cytosol"/>
    <property type="evidence" value="ECO:0007669"/>
    <property type="project" value="TreeGrafter"/>
</dbReference>
<keyword evidence="8 12" id="KW-0460">Magnesium</keyword>
<dbReference type="PANTHER" id="PTHR10466">
    <property type="entry name" value="PHOSPHOMANNOMUTASE"/>
    <property type="match status" value="1"/>
</dbReference>
<sequence>MIHEWMCGECTDLTNNDVPCMLARPFCTIPFVLPILSSCTPTSAIVLGRSVATTTSTPSILRDGMAPANPRIIALFDVDGTLTPARKVIEPATIACLKKLREKITIGVVGGSDFRKQMEQLGPTVLTDFDYSFSENGLVAYHEGIQIGHTSMNAHLGEENIKAIVNWTLRYLSDLDIPIKRGTFIEYRTGMLNISPIGRNCSQEERDAFEVMDLQKGIRKTLLEKMREKFAHLDLTYSIGGQISFDVFPKGWDKTYCLKYLPENSFDEIHFFGDKTFEGGNDFEIYTHPRVMGHSVKNPEETVKQLEELFLK</sequence>
<comment type="pathway">
    <text evidence="2 13">Nucleotide-sugar biosynthesis; GDP-alpha-D-mannose biosynthesis; alpha-D-mannose 1-phosphate from D-fructose 6-phosphate: step 2/2.</text>
</comment>
<dbReference type="GO" id="GO:0004615">
    <property type="term" value="F:phosphomannomutase activity"/>
    <property type="evidence" value="ECO:0007669"/>
    <property type="project" value="UniProtKB-EC"/>
</dbReference>
<dbReference type="EC" id="5.4.2.8" evidence="5 13"/>
<feature type="binding site" evidence="11">
    <location>
        <position position="86"/>
    </location>
    <ligand>
        <name>alpha-D-mannose 1-phosphate</name>
        <dbReference type="ChEBI" id="CHEBI:58409"/>
    </ligand>
</feature>
<protein>
    <recommendedName>
        <fullName evidence="5 13">Phosphomannomutase</fullName>
        <ecNumber evidence="5 13">5.4.2.8</ecNumber>
    </recommendedName>
</protein>
<keyword evidence="6 13" id="KW-0963">Cytoplasm</keyword>
<dbReference type="AlphaFoldDB" id="W7UAZ9"/>
<dbReference type="InterPro" id="IPR036412">
    <property type="entry name" value="HAD-like_sf"/>
</dbReference>